<evidence type="ECO:0000259" key="3">
    <source>
        <dbReference type="Pfam" id="PF02776"/>
    </source>
</evidence>
<evidence type="ECO:0000313" key="5">
    <source>
        <dbReference type="Proteomes" id="UP000275356"/>
    </source>
</evidence>
<dbReference type="PANTHER" id="PTHR42818:SF1">
    <property type="entry name" value="SULFOPYRUVATE DECARBOXYLASE"/>
    <property type="match status" value="1"/>
</dbReference>
<name>A0A3N2DBH1_9MICO</name>
<keyword evidence="1" id="KW-0210">Decarboxylase</keyword>
<keyword evidence="2" id="KW-0456">Lyase</keyword>
<dbReference type="InterPro" id="IPR051818">
    <property type="entry name" value="TPP_dependent_decarboxylase"/>
</dbReference>
<dbReference type="GO" id="GO:0016831">
    <property type="term" value="F:carboxy-lyase activity"/>
    <property type="evidence" value="ECO:0007669"/>
    <property type="project" value="UniProtKB-KW"/>
</dbReference>
<dbReference type="RefSeq" id="WP_123739238.1">
    <property type="nucleotide sequence ID" value="NZ_RKHQ01000001.1"/>
</dbReference>
<protein>
    <submittedName>
        <fullName evidence="4">Sulfopyruvate decarboxylase subunit alpha/phosphonopyruvate decarboxylase</fullName>
    </submittedName>
</protein>
<dbReference type="OrthoDB" id="9785953at2"/>
<gene>
    <name evidence="4" type="ORF">EDD28_1743</name>
</gene>
<sequence>MTVVSAADAADAPPGTRVATATWESLRAHRLGPYLATPDGILAPLLELLAAREDYRTVSREDNAVGIAAGIGLAGGSATVLMQNSGLGLAVNALASLVAPYRIPVLLVVSQRGTDADTTEENLAMGRLTAPVLDGLGIAHATLDATDLPGHVARAAVAVREERRPYALLVPPGLFGWRP</sequence>
<dbReference type="PANTHER" id="PTHR42818">
    <property type="entry name" value="SULFOPYRUVATE DECARBOXYLASE SUBUNIT ALPHA"/>
    <property type="match status" value="1"/>
</dbReference>
<evidence type="ECO:0000256" key="1">
    <source>
        <dbReference type="ARBA" id="ARBA00022793"/>
    </source>
</evidence>
<dbReference type="Gene3D" id="3.40.50.970">
    <property type="match status" value="1"/>
</dbReference>
<dbReference type="CDD" id="cd07035">
    <property type="entry name" value="TPP_PYR_POX_like"/>
    <property type="match status" value="1"/>
</dbReference>
<keyword evidence="4" id="KW-0670">Pyruvate</keyword>
<dbReference type="GO" id="GO:0000287">
    <property type="term" value="F:magnesium ion binding"/>
    <property type="evidence" value="ECO:0007669"/>
    <property type="project" value="UniProtKB-ARBA"/>
</dbReference>
<dbReference type="Pfam" id="PF02776">
    <property type="entry name" value="TPP_enzyme_N"/>
    <property type="match status" value="1"/>
</dbReference>
<evidence type="ECO:0000313" key="4">
    <source>
        <dbReference type="EMBL" id="ROR97150.1"/>
    </source>
</evidence>
<reference evidence="4 5" key="1">
    <citation type="submission" date="2018-11" db="EMBL/GenBank/DDBJ databases">
        <title>Sequencing the genomes of 1000 actinobacteria strains.</title>
        <authorList>
            <person name="Klenk H.-P."/>
        </authorList>
    </citation>
    <scope>NUCLEOTIDE SEQUENCE [LARGE SCALE GENOMIC DNA]</scope>
    <source>
        <strain evidence="4 5">DSM 13521</strain>
    </source>
</reference>
<dbReference type="InterPro" id="IPR012001">
    <property type="entry name" value="Thiamin_PyroP_enz_TPP-bd_dom"/>
</dbReference>
<dbReference type="EMBL" id="RKHQ01000001">
    <property type="protein sequence ID" value="ROR97150.1"/>
    <property type="molecule type" value="Genomic_DNA"/>
</dbReference>
<comment type="caution">
    <text evidence="4">The sequence shown here is derived from an EMBL/GenBank/DDBJ whole genome shotgun (WGS) entry which is preliminary data.</text>
</comment>
<evidence type="ECO:0000256" key="2">
    <source>
        <dbReference type="ARBA" id="ARBA00023239"/>
    </source>
</evidence>
<feature type="domain" description="Thiamine pyrophosphate enzyme N-terminal TPP-binding" evidence="3">
    <location>
        <begin position="18"/>
        <end position="117"/>
    </location>
</feature>
<dbReference type="AlphaFoldDB" id="A0A3N2DBH1"/>
<organism evidence="4 5">
    <name type="scientific">Salana multivorans</name>
    <dbReference type="NCBI Taxonomy" id="120377"/>
    <lineage>
        <taxon>Bacteria</taxon>
        <taxon>Bacillati</taxon>
        <taxon>Actinomycetota</taxon>
        <taxon>Actinomycetes</taxon>
        <taxon>Micrococcales</taxon>
        <taxon>Beutenbergiaceae</taxon>
        <taxon>Salana</taxon>
    </lineage>
</organism>
<dbReference type="GO" id="GO:0030976">
    <property type="term" value="F:thiamine pyrophosphate binding"/>
    <property type="evidence" value="ECO:0007669"/>
    <property type="project" value="InterPro"/>
</dbReference>
<dbReference type="SUPFAM" id="SSF52518">
    <property type="entry name" value="Thiamin diphosphate-binding fold (THDP-binding)"/>
    <property type="match status" value="1"/>
</dbReference>
<dbReference type="InterPro" id="IPR029061">
    <property type="entry name" value="THDP-binding"/>
</dbReference>
<keyword evidence="5" id="KW-1185">Reference proteome</keyword>
<accession>A0A3N2DBH1</accession>
<proteinExistence type="predicted"/>
<dbReference type="Proteomes" id="UP000275356">
    <property type="component" value="Unassembled WGS sequence"/>
</dbReference>